<evidence type="ECO:0000256" key="9">
    <source>
        <dbReference type="ARBA" id="ARBA00023204"/>
    </source>
</evidence>
<dbReference type="GO" id="GO:0003906">
    <property type="term" value="F:DNA-(apurinic or apyrimidinic site) endonuclease activity"/>
    <property type="evidence" value="ECO:0007669"/>
    <property type="project" value="TreeGrafter"/>
</dbReference>
<comment type="similarity">
    <text evidence="3">Belongs to the DNA repair enzymes AP/ExoA family.</text>
</comment>
<dbReference type="GO" id="GO:0008311">
    <property type="term" value="F:double-stranded DNA 3'-5' DNA exonuclease activity"/>
    <property type="evidence" value="ECO:0007669"/>
    <property type="project" value="UniProtKB-EC"/>
</dbReference>
<keyword evidence="9" id="KW-0234">DNA repair</keyword>
<dbReference type="GO" id="GO:0046872">
    <property type="term" value="F:metal ion binding"/>
    <property type="evidence" value="ECO:0007669"/>
    <property type="project" value="UniProtKB-KW"/>
</dbReference>
<comment type="cofactor">
    <cofactor evidence="2">
        <name>Mg(2+)</name>
        <dbReference type="ChEBI" id="CHEBI:18420"/>
    </cofactor>
</comment>
<evidence type="ECO:0000256" key="6">
    <source>
        <dbReference type="ARBA" id="ARBA00022763"/>
    </source>
</evidence>
<dbReference type="EC" id="3.1.11.2" evidence="4"/>
<dbReference type="InterPro" id="IPR005135">
    <property type="entry name" value="Endo/exonuclease/phosphatase"/>
</dbReference>
<evidence type="ECO:0000256" key="2">
    <source>
        <dbReference type="ARBA" id="ARBA00001946"/>
    </source>
</evidence>
<accession>A0AAD1S065</accession>
<dbReference type="AlphaFoldDB" id="A0AAD1S065"/>
<evidence type="ECO:0000256" key="1">
    <source>
        <dbReference type="ARBA" id="ARBA00000493"/>
    </source>
</evidence>
<evidence type="ECO:0000313" key="12">
    <source>
        <dbReference type="Proteomes" id="UP001295444"/>
    </source>
</evidence>
<dbReference type="GO" id="GO:0005634">
    <property type="term" value="C:nucleus"/>
    <property type="evidence" value="ECO:0007669"/>
    <property type="project" value="TreeGrafter"/>
</dbReference>
<feature type="domain" description="Endonuclease/exonuclease/phosphatase" evidence="10">
    <location>
        <begin position="7"/>
        <end position="92"/>
    </location>
</feature>
<dbReference type="Proteomes" id="UP001295444">
    <property type="component" value="Chromosome 04"/>
</dbReference>
<name>A0AAD1S065_PELCU</name>
<keyword evidence="8" id="KW-0460">Magnesium</keyword>
<dbReference type="GO" id="GO:0006284">
    <property type="term" value="P:base-excision repair"/>
    <property type="evidence" value="ECO:0007669"/>
    <property type="project" value="TreeGrafter"/>
</dbReference>
<comment type="catalytic activity">
    <reaction evidence="1">
        <text>Exonucleolytic cleavage in the 3'- to 5'-direction to yield nucleoside 5'-phosphates.</text>
        <dbReference type="EC" id="3.1.11.2"/>
    </reaction>
</comment>
<dbReference type="PANTHER" id="PTHR22748:SF23">
    <property type="entry name" value="EXODEOXYRIBONUCLEASE III"/>
    <property type="match status" value="1"/>
</dbReference>
<evidence type="ECO:0000313" key="11">
    <source>
        <dbReference type="EMBL" id="CAH2284046.1"/>
    </source>
</evidence>
<organism evidence="11 12">
    <name type="scientific">Pelobates cultripes</name>
    <name type="common">Western spadefoot toad</name>
    <dbReference type="NCBI Taxonomy" id="61616"/>
    <lineage>
        <taxon>Eukaryota</taxon>
        <taxon>Metazoa</taxon>
        <taxon>Chordata</taxon>
        <taxon>Craniata</taxon>
        <taxon>Vertebrata</taxon>
        <taxon>Euteleostomi</taxon>
        <taxon>Amphibia</taxon>
        <taxon>Batrachia</taxon>
        <taxon>Anura</taxon>
        <taxon>Pelobatoidea</taxon>
        <taxon>Pelobatidae</taxon>
        <taxon>Pelobates</taxon>
    </lineage>
</organism>
<sequence length="108" mass="12325">MAQTKLMSLNVWGLNSPMKRTMLAQEIDRKGADIVFLQETHYRGEFKPKLRSKRIQISYYSNNVRQKSRGVVILISSTAAFTEIGIKTDPRGRFVFVKGIYNGVLTTL</sequence>
<evidence type="ECO:0000256" key="7">
    <source>
        <dbReference type="ARBA" id="ARBA00022801"/>
    </source>
</evidence>
<keyword evidence="7" id="KW-0378">Hydrolase</keyword>
<dbReference type="Gene3D" id="3.60.10.10">
    <property type="entry name" value="Endonuclease/exonuclease/phosphatase"/>
    <property type="match status" value="1"/>
</dbReference>
<evidence type="ECO:0000256" key="4">
    <source>
        <dbReference type="ARBA" id="ARBA00012115"/>
    </source>
</evidence>
<keyword evidence="6" id="KW-0227">DNA damage</keyword>
<evidence type="ECO:0000256" key="8">
    <source>
        <dbReference type="ARBA" id="ARBA00022842"/>
    </source>
</evidence>
<dbReference type="Pfam" id="PF03372">
    <property type="entry name" value="Exo_endo_phos"/>
    <property type="match status" value="1"/>
</dbReference>
<keyword evidence="12" id="KW-1185">Reference proteome</keyword>
<proteinExistence type="inferred from homology"/>
<evidence type="ECO:0000256" key="5">
    <source>
        <dbReference type="ARBA" id="ARBA00022723"/>
    </source>
</evidence>
<dbReference type="GO" id="GO:0008081">
    <property type="term" value="F:phosphoric diester hydrolase activity"/>
    <property type="evidence" value="ECO:0007669"/>
    <property type="project" value="TreeGrafter"/>
</dbReference>
<feature type="non-terminal residue" evidence="11">
    <location>
        <position position="108"/>
    </location>
</feature>
<dbReference type="PANTHER" id="PTHR22748">
    <property type="entry name" value="AP ENDONUCLEASE"/>
    <property type="match status" value="1"/>
</dbReference>
<dbReference type="SUPFAM" id="SSF56219">
    <property type="entry name" value="DNase I-like"/>
    <property type="match status" value="1"/>
</dbReference>
<reference evidence="11" key="1">
    <citation type="submission" date="2022-03" db="EMBL/GenBank/DDBJ databases">
        <authorList>
            <person name="Alioto T."/>
            <person name="Alioto T."/>
            <person name="Gomez Garrido J."/>
        </authorList>
    </citation>
    <scope>NUCLEOTIDE SEQUENCE</scope>
</reference>
<evidence type="ECO:0000256" key="3">
    <source>
        <dbReference type="ARBA" id="ARBA00007092"/>
    </source>
</evidence>
<evidence type="ECO:0000259" key="10">
    <source>
        <dbReference type="Pfam" id="PF03372"/>
    </source>
</evidence>
<dbReference type="InterPro" id="IPR036691">
    <property type="entry name" value="Endo/exonu/phosph_ase_sf"/>
</dbReference>
<protein>
    <recommendedName>
        <fullName evidence="4">exodeoxyribonuclease III</fullName>
        <ecNumber evidence="4">3.1.11.2</ecNumber>
    </recommendedName>
</protein>
<gene>
    <name evidence="11" type="ORF">PECUL_23A008421</name>
</gene>
<dbReference type="EMBL" id="OW240915">
    <property type="protein sequence ID" value="CAH2284046.1"/>
    <property type="molecule type" value="Genomic_DNA"/>
</dbReference>
<keyword evidence="5" id="KW-0479">Metal-binding</keyword>
<dbReference type="InterPro" id="IPR004808">
    <property type="entry name" value="AP_endonuc_1"/>
</dbReference>